<dbReference type="PANTHER" id="PTHR47089:SF1">
    <property type="entry name" value="GUANOSINE ABC TRANSPORTER PERMEASE PROTEIN NUPP"/>
    <property type="match status" value="1"/>
</dbReference>
<evidence type="ECO:0000256" key="2">
    <source>
        <dbReference type="ARBA" id="ARBA00022475"/>
    </source>
</evidence>
<evidence type="ECO:0000313" key="8">
    <source>
        <dbReference type="EMBL" id="SDU00413.1"/>
    </source>
</evidence>
<evidence type="ECO:0000313" key="9">
    <source>
        <dbReference type="Proteomes" id="UP000198976"/>
    </source>
</evidence>
<feature type="transmembrane region" description="Helical" evidence="6">
    <location>
        <begin position="261"/>
        <end position="283"/>
    </location>
</feature>
<keyword evidence="2" id="KW-1003">Cell membrane</keyword>
<dbReference type="Proteomes" id="UP000198976">
    <property type="component" value="Chromosome I"/>
</dbReference>
<keyword evidence="9" id="KW-1185">Reference proteome</keyword>
<feature type="transmembrane region" description="Helical" evidence="6">
    <location>
        <begin position="213"/>
        <end position="231"/>
    </location>
</feature>
<evidence type="ECO:0000256" key="4">
    <source>
        <dbReference type="ARBA" id="ARBA00022989"/>
    </source>
</evidence>
<feature type="transmembrane region" description="Helical" evidence="6">
    <location>
        <begin position="109"/>
        <end position="129"/>
    </location>
</feature>
<organism evidence="8 9">
    <name type="scientific">Schaalia radingae</name>
    <dbReference type="NCBI Taxonomy" id="131110"/>
    <lineage>
        <taxon>Bacteria</taxon>
        <taxon>Bacillati</taxon>
        <taxon>Actinomycetota</taxon>
        <taxon>Actinomycetes</taxon>
        <taxon>Actinomycetales</taxon>
        <taxon>Actinomycetaceae</taxon>
        <taxon>Schaalia</taxon>
    </lineage>
</organism>
<dbReference type="InterPro" id="IPR001851">
    <property type="entry name" value="ABC_transp_permease"/>
</dbReference>
<dbReference type="Pfam" id="PF02653">
    <property type="entry name" value="BPD_transp_2"/>
    <property type="match status" value="1"/>
</dbReference>
<reference evidence="8 9" key="1">
    <citation type="submission" date="2016-10" db="EMBL/GenBank/DDBJ databases">
        <authorList>
            <person name="Varghese N."/>
            <person name="Submissions S."/>
        </authorList>
    </citation>
    <scope>NUCLEOTIDE SEQUENCE [LARGE SCALE GENOMIC DNA]</scope>
    <source>
        <strain evidence="8 9">DSM 9169</strain>
    </source>
</reference>
<keyword evidence="5 6" id="KW-0472">Membrane</keyword>
<sequence>MRNNGNAFVRWLTGPIPLSIVLAFVVGAIFILLAGYSPVEAYLTMAEGSILSPSGITNTIQRAIPLVGMAMATAVAFRSGILNIGTEGQMIMGGLVGGIVALYMPGPGIIVMICAILGGIAGGALWALVSAVLQFWPGVPILITSLLLSYPARFFSSWMIRYPLKDQTSQMVATEQIRLDVQIPMLLPLNSGLGQSVSNGLGRGNLVSTIGSSINWSFVIILLVVVGMAYVNRNTIFGYESGINGINPRFIEYGGGHERKLTLQVMTLSGGIAGLVGVLLTIGAPETRLIDGALLSSGYAWTGLMVALLAMYRPFAVLAAGAFFGAIMAGASAMSRGLGMSPQIASVIQGVVIILIVFRVTLPNFKKRRRSIAREHASDHADALQPTDETVAVAEGNAN</sequence>
<evidence type="ECO:0000256" key="6">
    <source>
        <dbReference type="SAM" id="Phobius"/>
    </source>
</evidence>
<dbReference type="EMBL" id="LT629792">
    <property type="protein sequence ID" value="SDU00413.1"/>
    <property type="molecule type" value="Genomic_DNA"/>
</dbReference>
<keyword evidence="7" id="KW-0813">Transport</keyword>
<feature type="transmembrane region" description="Helical" evidence="6">
    <location>
        <begin position="141"/>
        <end position="160"/>
    </location>
</feature>
<keyword evidence="4 6" id="KW-1133">Transmembrane helix</keyword>
<name>A0ABY0V9K2_9ACTO</name>
<feature type="transmembrane region" description="Helical" evidence="6">
    <location>
        <begin position="344"/>
        <end position="362"/>
    </location>
</feature>
<keyword evidence="3 6" id="KW-0812">Transmembrane</keyword>
<proteinExistence type="predicted"/>
<evidence type="ECO:0000256" key="1">
    <source>
        <dbReference type="ARBA" id="ARBA00004651"/>
    </source>
</evidence>
<comment type="subcellular location">
    <subcellularLocation>
        <location evidence="1">Cell membrane</location>
        <topology evidence="1">Multi-pass membrane protein</topology>
    </subcellularLocation>
</comment>
<dbReference type="EMBL" id="LT629792">
    <property type="protein sequence ID" value="SDU00208.1"/>
    <property type="molecule type" value="Genomic_DNA"/>
</dbReference>
<gene>
    <name evidence="7" type="ORF">SAMN04489714_1543</name>
    <name evidence="8" type="ORF">SAMN04489714_1557</name>
</gene>
<protein>
    <submittedName>
        <fullName evidence="8">Nucleoside ABC transporter membrane protein</fullName>
    </submittedName>
    <submittedName>
        <fullName evidence="7">Simple sugar transport system permease protein</fullName>
    </submittedName>
</protein>
<keyword evidence="7" id="KW-0762">Sugar transport</keyword>
<feature type="transmembrane region" description="Helical" evidence="6">
    <location>
        <begin position="12"/>
        <end position="39"/>
    </location>
</feature>
<feature type="transmembrane region" description="Helical" evidence="6">
    <location>
        <begin position="317"/>
        <end position="338"/>
    </location>
</feature>
<dbReference type="RefSeq" id="WP_092648769.1">
    <property type="nucleotide sequence ID" value="NZ_LT629792.1"/>
</dbReference>
<feature type="transmembrane region" description="Helical" evidence="6">
    <location>
        <begin position="84"/>
        <end position="103"/>
    </location>
</feature>
<dbReference type="CDD" id="cd06580">
    <property type="entry name" value="TM_PBP1_transp_TpRbsC_like"/>
    <property type="match status" value="1"/>
</dbReference>
<evidence type="ECO:0000256" key="5">
    <source>
        <dbReference type="ARBA" id="ARBA00023136"/>
    </source>
</evidence>
<dbReference type="PANTHER" id="PTHR47089">
    <property type="entry name" value="ABC TRANSPORTER, PERMEASE PROTEIN"/>
    <property type="match status" value="1"/>
</dbReference>
<accession>A0ABY0V9K2</accession>
<feature type="transmembrane region" description="Helical" evidence="6">
    <location>
        <begin position="289"/>
        <end position="310"/>
    </location>
</feature>
<evidence type="ECO:0000256" key="3">
    <source>
        <dbReference type="ARBA" id="ARBA00022692"/>
    </source>
</evidence>
<evidence type="ECO:0000313" key="7">
    <source>
        <dbReference type="EMBL" id="SDU00208.1"/>
    </source>
</evidence>